<name>A0A8S0ZFL2_ARCPL</name>
<evidence type="ECO:0008006" key="10">
    <source>
        <dbReference type="Google" id="ProtNLM"/>
    </source>
</evidence>
<evidence type="ECO:0000256" key="3">
    <source>
        <dbReference type="ARBA" id="ARBA00022692"/>
    </source>
</evidence>
<protein>
    <recommendedName>
        <fullName evidence="10">Sodium/potassium-transporting ATPase subunit beta-1</fullName>
    </recommendedName>
</protein>
<dbReference type="Proteomes" id="UP000494256">
    <property type="component" value="Unassembled WGS sequence"/>
</dbReference>
<comment type="subcellular location">
    <subcellularLocation>
        <location evidence="1">Membrane</location>
        <topology evidence="1">Single-pass type II membrane protein</topology>
    </subcellularLocation>
</comment>
<dbReference type="GO" id="GO:0001671">
    <property type="term" value="F:ATPase activator activity"/>
    <property type="evidence" value="ECO:0007669"/>
    <property type="project" value="TreeGrafter"/>
</dbReference>
<dbReference type="OrthoDB" id="7487323at2759"/>
<dbReference type="Pfam" id="PF00287">
    <property type="entry name" value="Na_K-ATPase"/>
    <property type="match status" value="1"/>
</dbReference>
<evidence type="ECO:0000256" key="5">
    <source>
        <dbReference type="ARBA" id="ARBA00022989"/>
    </source>
</evidence>
<feature type="transmembrane region" description="Helical" evidence="7">
    <location>
        <begin position="50"/>
        <end position="73"/>
    </location>
</feature>
<keyword evidence="5 7" id="KW-1133">Transmembrane helix</keyword>
<dbReference type="AlphaFoldDB" id="A0A8S0ZFL2"/>
<sequence length="294" mass="34053">MTSKVNGNMDEWVRAPPPPGTFCQRFGNVIYNPEENSILGRTPKRWGIMLTFYMVFYAVLTFLFALCMGGLFLSLEKTQPTYLLEDSLIGANPGVTHRPMPEDPMLHIKVGNSSFHQQYIQELDEFFEDYKNEDWWLKNKNCTSKDSYGFPDSPCIFVKINRIIGWKPDFYNVTALPEDIPEDLAEFIHNENPSEQNQVWISCEEEKANETHMEYPWGRGLRASFYPFSILKGYRSPLVAVKLTPPVNRVVTIRCRAWAHNIIYNKSLKEPSGYTRVQLYIEDNTAEDTTEPHT</sequence>
<dbReference type="PANTHER" id="PTHR11523:SF28">
    <property type="entry name" value="NA_K-ATPASE BETA SUBUNIT ISOFORM 4-RELATED"/>
    <property type="match status" value="1"/>
</dbReference>
<evidence type="ECO:0000256" key="7">
    <source>
        <dbReference type="SAM" id="Phobius"/>
    </source>
</evidence>
<keyword evidence="4" id="KW-0735">Signal-anchor</keyword>
<gene>
    <name evidence="8" type="ORF">APLA_LOCUS5249</name>
</gene>
<evidence type="ECO:0000313" key="9">
    <source>
        <dbReference type="Proteomes" id="UP000494256"/>
    </source>
</evidence>
<dbReference type="InterPro" id="IPR038702">
    <property type="entry name" value="Na/K_ATPase_sub_beta_sf"/>
</dbReference>
<reference evidence="8 9" key="1">
    <citation type="submission" date="2020-04" db="EMBL/GenBank/DDBJ databases">
        <authorList>
            <person name="Wallbank WR R."/>
            <person name="Pardo Diaz C."/>
            <person name="Kozak K."/>
            <person name="Martin S."/>
            <person name="Jiggins C."/>
            <person name="Moest M."/>
            <person name="Warren A I."/>
            <person name="Byers J.R.P. K."/>
            <person name="Montejo-Kovacevich G."/>
            <person name="Yen C E."/>
        </authorList>
    </citation>
    <scope>NUCLEOTIDE SEQUENCE [LARGE SCALE GENOMIC DNA]</scope>
</reference>
<proteinExistence type="inferred from homology"/>
<evidence type="ECO:0000256" key="2">
    <source>
        <dbReference type="ARBA" id="ARBA00005876"/>
    </source>
</evidence>
<keyword evidence="3 7" id="KW-0812">Transmembrane</keyword>
<dbReference type="GO" id="GO:0006883">
    <property type="term" value="P:intracellular sodium ion homeostasis"/>
    <property type="evidence" value="ECO:0007669"/>
    <property type="project" value="TreeGrafter"/>
</dbReference>
<dbReference type="InterPro" id="IPR000402">
    <property type="entry name" value="Na/K_ATPase_sub_beta"/>
</dbReference>
<dbReference type="GO" id="GO:0005890">
    <property type="term" value="C:sodium:potassium-exchanging ATPase complex"/>
    <property type="evidence" value="ECO:0007669"/>
    <property type="project" value="InterPro"/>
</dbReference>
<evidence type="ECO:0000256" key="4">
    <source>
        <dbReference type="ARBA" id="ARBA00022968"/>
    </source>
</evidence>
<comment type="similarity">
    <text evidence="2">Belongs to the X(+)/potassium ATPases subunit beta family.</text>
</comment>
<evidence type="ECO:0000313" key="8">
    <source>
        <dbReference type="EMBL" id="CAB3231534.1"/>
    </source>
</evidence>
<evidence type="ECO:0000256" key="1">
    <source>
        <dbReference type="ARBA" id="ARBA00004606"/>
    </source>
</evidence>
<accession>A0A8S0ZFL2</accession>
<dbReference type="GO" id="GO:1990573">
    <property type="term" value="P:potassium ion import across plasma membrane"/>
    <property type="evidence" value="ECO:0007669"/>
    <property type="project" value="TreeGrafter"/>
</dbReference>
<dbReference type="EMBL" id="CADEBD010000288">
    <property type="protein sequence ID" value="CAB3231534.1"/>
    <property type="molecule type" value="Genomic_DNA"/>
</dbReference>
<dbReference type="GO" id="GO:0030007">
    <property type="term" value="P:intracellular potassium ion homeostasis"/>
    <property type="evidence" value="ECO:0007669"/>
    <property type="project" value="TreeGrafter"/>
</dbReference>
<evidence type="ECO:0000256" key="6">
    <source>
        <dbReference type="ARBA" id="ARBA00023136"/>
    </source>
</evidence>
<comment type="caution">
    <text evidence="8">The sequence shown here is derived from an EMBL/GenBank/DDBJ whole genome shotgun (WGS) entry which is preliminary data.</text>
</comment>
<keyword evidence="6 7" id="KW-0472">Membrane</keyword>
<dbReference type="PANTHER" id="PTHR11523">
    <property type="entry name" value="SODIUM/POTASSIUM-DEPENDENT ATPASE BETA SUBUNIT"/>
    <property type="match status" value="1"/>
</dbReference>
<organism evidence="8 9">
    <name type="scientific">Arctia plantaginis</name>
    <name type="common">Wood tiger moth</name>
    <name type="synonym">Phalaena plantaginis</name>
    <dbReference type="NCBI Taxonomy" id="874455"/>
    <lineage>
        <taxon>Eukaryota</taxon>
        <taxon>Metazoa</taxon>
        <taxon>Ecdysozoa</taxon>
        <taxon>Arthropoda</taxon>
        <taxon>Hexapoda</taxon>
        <taxon>Insecta</taxon>
        <taxon>Pterygota</taxon>
        <taxon>Neoptera</taxon>
        <taxon>Endopterygota</taxon>
        <taxon>Lepidoptera</taxon>
        <taxon>Glossata</taxon>
        <taxon>Ditrysia</taxon>
        <taxon>Noctuoidea</taxon>
        <taxon>Erebidae</taxon>
        <taxon>Arctiinae</taxon>
        <taxon>Arctia</taxon>
    </lineage>
</organism>
<dbReference type="Gene3D" id="2.60.40.1660">
    <property type="entry name" value="Na, k-atpase alpha subunit"/>
    <property type="match status" value="1"/>
</dbReference>
<dbReference type="GO" id="GO:0036376">
    <property type="term" value="P:sodium ion export across plasma membrane"/>
    <property type="evidence" value="ECO:0007669"/>
    <property type="project" value="TreeGrafter"/>
</dbReference>